<dbReference type="Gene3D" id="1.10.287.130">
    <property type="match status" value="1"/>
</dbReference>
<dbReference type="InterPro" id="IPR004358">
    <property type="entry name" value="Sig_transdc_His_kin-like_C"/>
</dbReference>
<evidence type="ECO:0000313" key="5">
    <source>
        <dbReference type="EMBL" id="SDU10769.1"/>
    </source>
</evidence>
<protein>
    <recommendedName>
        <fullName evidence="2">histidine kinase</fullName>
        <ecNumber evidence="2">2.7.13.3</ecNumber>
    </recommendedName>
</protein>
<dbReference type="EMBL" id="FNLL01000004">
    <property type="protein sequence ID" value="SDU10769.1"/>
    <property type="molecule type" value="Genomic_DNA"/>
</dbReference>
<evidence type="ECO:0000259" key="4">
    <source>
        <dbReference type="PROSITE" id="PS50109"/>
    </source>
</evidence>
<dbReference type="InterPro" id="IPR003594">
    <property type="entry name" value="HATPase_dom"/>
</dbReference>
<dbReference type="InterPro" id="IPR005467">
    <property type="entry name" value="His_kinase_dom"/>
</dbReference>
<dbReference type="PANTHER" id="PTHR43547">
    <property type="entry name" value="TWO-COMPONENT HISTIDINE KINASE"/>
    <property type="match status" value="1"/>
</dbReference>
<dbReference type="AlphaFoldDB" id="A0A1H2FTU7"/>
<dbReference type="Gene3D" id="3.30.565.10">
    <property type="entry name" value="Histidine kinase-like ATPase, C-terminal domain"/>
    <property type="match status" value="1"/>
</dbReference>
<dbReference type="GO" id="GO:0000155">
    <property type="term" value="F:phosphorelay sensor kinase activity"/>
    <property type="evidence" value="ECO:0007669"/>
    <property type="project" value="InterPro"/>
</dbReference>
<keyword evidence="6" id="KW-1185">Reference proteome</keyword>
<comment type="catalytic activity">
    <reaction evidence="1">
        <text>ATP + protein L-histidine = ADP + protein N-phospho-L-histidine.</text>
        <dbReference type="EC" id="2.7.13.3"/>
    </reaction>
</comment>
<dbReference type="InterPro" id="IPR036097">
    <property type="entry name" value="HisK_dim/P_sf"/>
</dbReference>
<feature type="domain" description="Histidine kinase" evidence="4">
    <location>
        <begin position="14"/>
        <end position="250"/>
    </location>
</feature>
<dbReference type="InterPro" id="IPR036890">
    <property type="entry name" value="HATPase_C_sf"/>
</dbReference>
<keyword evidence="3" id="KW-0597">Phosphoprotein</keyword>
<dbReference type="RefSeq" id="WP_092232891.1">
    <property type="nucleotide sequence ID" value="NZ_FNLL01000004.1"/>
</dbReference>
<dbReference type="Proteomes" id="UP000199608">
    <property type="component" value="Unassembled WGS sequence"/>
</dbReference>
<evidence type="ECO:0000256" key="2">
    <source>
        <dbReference type="ARBA" id="ARBA00012438"/>
    </source>
</evidence>
<reference evidence="6" key="1">
    <citation type="submission" date="2016-10" db="EMBL/GenBank/DDBJ databases">
        <authorList>
            <person name="Varghese N."/>
            <person name="Submissions S."/>
        </authorList>
    </citation>
    <scope>NUCLEOTIDE SEQUENCE [LARGE SCALE GENOMIC DNA]</scope>
    <source>
        <strain evidence="6">DSM 3384</strain>
    </source>
</reference>
<sequence length="250" mass="27517">MKEKTTSATIKTEILIHDLKVPISVIDAGAKSLLNRQDSYGPLTDKQIKVLKRIIRNTLTTQRLVNDVLELGRSREGVMITTDFSISSLVKNVLMEIFDLSNPGVAEMIRKTGTYAEFQQALQDSRAGLSFDPKVWQTVVHLDEAKVRQILRNLVSNAFKHRASFVGISGTIVEKQLILRVTDDGRGIPPADHQKIFETYFTTGSSIESAIRSHGLGLAGVMILLKDMGGALKLNSDDGKGAEFIVTIPL</sequence>
<dbReference type="EC" id="2.7.13.3" evidence="2"/>
<proteinExistence type="predicted"/>
<dbReference type="SMART" id="SM00387">
    <property type="entry name" value="HATPase_c"/>
    <property type="match status" value="1"/>
</dbReference>
<dbReference type="Pfam" id="PF02518">
    <property type="entry name" value="HATPase_c"/>
    <property type="match status" value="1"/>
</dbReference>
<organism evidence="5 6">
    <name type="scientific">Desulfobacula phenolica</name>
    <dbReference type="NCBI Taxonomy" id="90732"/>
    <lineage>
        <taxon>Bacteria</taxon>
        <taxon>Pseudomonadati</taxon>
        <taxon>Thermodesulfobacteriota</taxon>
        <taxon>Desulfobacteria</taxon>
        <taxon>Desulfobacterales</taxon>
        <taxon>Desulfobacteraceae</taxon>
        <taxon>Desulfobacula</taxon>
    </lineage>
</organism>
<dbReference type="PRINTS" id="PR00344">
    <property type="entry name" value="BCTRLSENSOR"/>
</dbReference>
<dbReference type="SUPFAM" id="SSF47384">
    <property type="entry name" value="Homodimeric domain of signal transducing histidine kinase"/>
    <property type="match status" value="1"/>
</dbReference>
<evidence type="ECO:0000256" key="3">
    <source>
        <dbReference type="ARBA" id="ARBA00022553"/>
    </source>
</evidence>
<gene>
    <name evidence="5" type="ORF">SAMN04487931_104338</name>
</gene>
<keyword evidence="5" id="KW-0808">Transferase</keyword>
<keyword evidence="5" id="KW-0418">Kinase</keyword>
<accession>A0A1H2FTU7</accession>
<evidence type="ECO:0000256" key="1">
    <source>
        <dbReference type="ARBA" id="ARBA00000085"/>
    </source>
</evidence>
<dbReference type="CDD" id="cd00075">
    <property type="entry name" value="HATPase"/>
    <property type="match status" value="1"/>
</dbReference>
<dbReference type="PANTHER" id="PTHR43547:SF2">
    <property type="entry name" value="HYBRID SIGNAL TRANSDUCTION HISTIDINE KINASE C"/>
    <property type="match status" value="1"/>
</dbReference>
<name>A0A1H2FTU7_9BACT</name>
<dbReference type="Pfam" id="PF00512">
    <property type="entry name" value="HisKA"/>
    <property type="match status" value="1"/>
</dbReference>
<dbReference type="SUPFAM" id="SSF55874">
    <property type="entry name" value="ATPase domain of HSP90 chaperone/DNA topoisomerase II/histidine kinase"/>
    <property type="match status" value="1"/>
</dbReference>
<dbReference type="CDD" id="cd00082">
    <property type="entry name" value="HisKA"/>
    <property type="match status" value="1"/>
</dbReference>
<dbReference type="InterPro" id="IPR003661">
    <property type="entry name" value="HisK_dim/P_dom"/>
</dbReference>
<dbReference type="PROSITE" id="PS50109">
    <property type="entry name" value="HIS_KIN"/>
    <property type="match status" value="1"/>
</dbReference>
<evidence type="ECO:0000313" key="6">
    <source>
        <dbReference type="Proteomes" id="UP000199608"/>
    </source>
</evidence>
<dbReference type="SMART" id="SM00388">
    <property type="entry name" value="HisKA"/>
    <property type="match status" value="1"/>
</dbReference>